<feature type="compositionally biased region" description="Polar residues" evidence="1">
    <location>
        <begin position="1"/>
        <end position="11"/>
    </location>
</feature>
<evidence type="ECO:0000313" key="3">
    <source>
        <dbReference type="Proteomes" id="UP001501358"/>
    </source>
</evidence>
<dbReference type="EMBL" id="BAAATA010000028">
    <property type="protein sequence ID" value="GAA2500763.1"/>
    <property type="molecule type" value="Genomic_DNA"/>
</dbReference>
<accession>A0ABP5ZMH5</accession>
<name>A0ABP5ZMH5_9ACTN</name>
<evidence type="ECO:0008006" key="4">
    <source>
        <dbReference type="Google" id="ProtNLM"/>
    </source>
</evidence>
<dbReference type="InterPro" id="IPR013381">
    <property type="entry name" value="CRISPR-assoc_prot_Cse1"/>
</dbReference>
<dbReference type="CDD" id="cd09729">
    <property type="entry name" value="Cse1_I-E"/>
    <property type="match status" value="1"/>
</dbReference>
<feature type="compositionally biased region" description="Low complexity" evidence="1">
    <location>
        <begin position="551"/>
        <end position="566"/>
    </location>
</feature>
<protein>
    <recommendedName>
        <fullName evidence="4">Type I-E CRISPR-associated protein Cse1/CasA</fullName>
    </recommendedName>
</protein>
<reference evidence="3" key="1">
    <citation type="journal article" date="2019" name="Int. J. Syst. Evol. Microbiol.">
        <title>The Global Catalogue of Microorganisms (GCM) 10K type strain sequencing project: providing services to taxonomists for standard genome sequencing and annotation.</title>
        <authorList>
            <consortium name="The Broad Institute Genomics Platform"/>
            <consortium name="The Broad Institute Genome Sequencing Center for Infectious Disease"/>
            <person name="Wu L."/>
            <person name="Ma J."/>
        </authorList>
    </citation>
    <scope>NUCLEOTIDE SEQUENCE [LARGE SCALE GENOMIC DNA]</scope>
    <source>
        <strain evidence="3">JCM 6307</strain>
    </source>
</reference>
<proteinExistence type="predicted"/>
<evidence type="ECO:0000313" key="2">
    <source>
        <dbReference type="EMBL" id="GAA2500763.1"/>
    </source>
</evidence>
<gene>
    <name evidence="2" type="ORF">GCM10010406_41610</name>
</gene>
<sequence length="574" mass="62801">MRMSTAGNTLTPARAGNRQTARDLLPIPLGSPPLTRGNTASLPIPSFGGLVPVDHYDLLQRSAVPVRWAPDAGEGRPDAVGLRELLLRAHEIAAIAVPLPPALSALYRVLYALTARITGLDRPEGWAERRLDVLDAGRFDPAGIDAYFARYSDRFRLYDPRRPFLQDPRLAEQCDKPAGVNKLVSTRPSGSNHAWFQHAVDARPDHLDSAEGLLHLLVWRYYGPSGRCATRTVGAVKEANSTAGPLRTALSYHPVGATLFETLLAGLVEPASGTSPKADLCPWEREELPDPLNIKDVVAGPLSGLTARSQHALLLVAGESEEEVADAYITWAFRERIPRDDDYLIWQTSQAGNPYARYADARRALWRDLDALLMEAPPGQEARRPRVFRTAAELSDQLPQELRVQALGIEQEGQAKDTQLVSASTPPVLALAQERDIERARRVGALRVAGEAVGTRLSRATKQAWAAFSNAKKAEECAWSEEAAARYWPAAEAEFWQRLEERRFDGAARAFRRIAERVYDQVTDTAAGTLRGAKAREGARVELYGGRPKKTTAAGKARAAGTAARTNSAETENP</sequence>
<comment type="caution">
    <text evidence="2">The sequence shown here is derived from an EMBL/GenBank/DDBJ whole genome shotgun (WGS) entry which is preliminary data.</text>
</comment>
<organism evidence="2 3">
    <name type="scientific">Streptomyces thermolineatus</name>
    <dbReference type="NCBI Taxonomy" id="44033"/>
    <lineage>
        <taxon>Bacteria</taxon>
        <taxon>Bacillati</taxon>
        <taxon>Actinomycetota</taxon>
        <taxon>Actinomycetes</taxon>
        <taxon>Kitasatosporales</taxon>
        <taxon>Streptomycetaceae</taxon>
        <taxon>Streptomyces</taxon>
    </lineage>
</organism>
<feature type="region of interest" description="Disordered" evidence="1">
    <location>
        <begin position="1"/>
        <end position="32"/>
    </location>
</feature>
<feature type="region of interest" description="Disordered" evidence="1">
    <location>
        <begin position="542"/>
        <end position="574"/>
    </location>
</feature>
<keyword evidence="3" id="KW-1185">Reference proteome</keyword>
<dbReference type="Pfam" id="PF09481">
    <property type="entry name" value="CRISPR_Cse1"/>
    <property type="match status" value="1"/>
</dbReference>
<evidence type="ECO:0000256" key="1">
    <source>
        <dbReference type="SAM" id="MobiDB-lite"/>
    </source>
</evidence>
<dbReference type="NCBIfam" id="TIGR02547">
    <property type="entry name" value="casA_cse1"/>
    <property type="match status" value="1"/>
</dbReference>
<dbReference type="Proteomes" id="UP001501358">
    <property type="component" value="Unassembled WGS sequence"/>
</dbReference>